<dbReference type="GO" id="GO:0032259">
    <property type="term" value="P:methylation"/>
    <property type="evidence" value="ECO:0007669"/>
    <property type="project" value="UniProtKB-KW"/>
</dbReference>
<dbReference type="GO" id="GO:0006298">
    <property type="term" value="P:mismatch repair"/>
    <property type="evidence" value="ECO:0007669"/>
    <property type="project" value="TreeGrafter"/>
</dbReference>
<dbReference type="PRINTS" id="PR00505">
    <property type="entry name" value="D12N6MTFRASE"/>
</dbReference>
<dbReference type="Gene3D" id="3.40.50.150">
    <property type="entry name" value="Vaccinia Virus protein VP39"/>
    <property type="match status" value="1"/>
</dbReference>
<reference evidence="7 8" key="1">
    <citation type="submission" date="2019-09" db="EMBL/GenBank/DDBJ databases">
        <title>Comparative analysis of L. crispatus genomes revealed niche specific adaptation to different host and body sites.</title>
        <authorList>
            <person name="Pan M."/>
            <person name="Hidalgo-Cantabrana C."/>
            <person name="Barrangou R."/>
        </authorList>
    </citation>
    <scope>NUCLEOTIDE SEQUENCE [LARGE SCALE GENOMIC DNA]</scope>
    <source>
        <strain evidence="7 8">NCK2488</strain>
    </source>
</reference>
<keyword evidence="5" id="KW-0949">S-adenosyl-L-methionine</keyword>
<protein>
    <recommendedName>
        <fullName evidence="2">site-specific DNA-methyltransferase (adenine-specific)</fullName>
        <ecNumber evidence="2">2.1.1.72</ecNumber>
    </recommendedName>
</protein>
<comment type="catalytic activity">
    <reaction evidence="6">
        <text>a 2'-deoxyadenosine in DNA + S-adenosyl-L-methionine = an N(6)-methyl-2'-deoxyadenosine in DNA + S-adenosyl-L-homocysteine + H(+)</text>
        <dbReference type="Rhea" id="RHEA:15197"/>
        <dbReference type="Rhea" id="RHEA-COMP:12418"/>
        <dbReference type="Rhea" id="RHEA-COMP:12419"/>
        <dbReference type="ChEBI" id="CHEBI:15378"/>
        <dbReference type="ChEBI" id="CHEBI:57856"/>
        <dbReference type="ChEBI" id="CHEBI:59789"/>
        <dbReference type="ChEBI" id="CHEBI:90615"/>
        <dbReference type="ChEBI" id="CHEBI:90616"/>
        <dbReference type="EC" id="2.1.1.72"/>
    </reaction>
</comment>
<organism evidence="7 8">
    <name type="scientific">Lactobacillus crispatus</name>
    <dbReference type="NCBI Taxonomy" id="47770"/>
    <lineage>
        <taxon>Bacteria</taxon>
        <taxon>Bacillati</taxon>
        <taxon>Bacillota</taxon>
        <taxon>Bacilli</taxon>
        <taxon>Lactobacillales</taxon>
        <taxon>Lactobacillaceae</taxon>
        <taxon>Lactobacillus</taxon>
    </lineage>
</organism>
<dbReference type="Proteomes" id="UP000324504">
    <property type="component" value="Unassembled WGS sequence"/>
</dbReference>
<dbReference type="RefSeq" id="WP_081036439.1">
    <property type="nucleotide sequence ID" value="NZ_CP072197.1"/>
</dbReference>
<dbReference type="InterPro" id="IPR023095">
    <property type="entry name" value="Ade_MeTrfase_dom_2"/>
</dbReference>
<evidence type="ECO:0000256" key="1">
    <source>
        <dbReference type="ARBA" id="ARBA00006594"/>
    </source>
</evidence>
<evidence type="ECO:0000256" key="3">
    <source>
        <dbReference type="ARBA" id="ARBA00022603"/>
    </source>
</evidence>
<dbReference type="GO" id="GO:0009007">
    <property type="term" value="F:site-specific DNA-methyltransferase (adenine-specific) activity"/>
    <property type="evidence" value="ECO:0007669"/>
    <property type="project" value="UniProtKB-EC"/>
</dbReference>
<dbReference type="AlphaFoldDB" id="A0A5M9YZA7"/>
<dbReference type="InterPro" id="IPR012327">
    <property type="entry name" value="MeTrfase_D12"/>
</dbReference>
<name>A0A5M9YZA7_9LACO</name>
<comment type="similarity">
    <text evidence="1">Belongs to the N(4)/N(6)-methyltransferase family.</text>
</comment>
<dbReference type="PANTHER" id="PTHR30481:SF2">
    <property type="entry name" value="SITE-SPECIFIC DNA-METHYLTRANSFERASE (ADENINE-SPECIFIC)"/>
    <property type="match status" value="1"/>
</dbReference>
<dbReference type="SUPFAM" id="SSF53335">
    <property type="entry name" value="S-adenosyl-L-methionine-dependent methyltransferases"/>
    <property type="match status" value="1"/>
</dbReference>
<evidence type="ECO:0000256" key="2">
    <source>
        <dbReference type="ARBA" id="ARBA00011900"/>
    </source>
</evidence>
<dbReference type="GO" id="GO:0043565">
    <property type="term" value="F:sequence-specific DNA binding"/>
    <property type="evidence" value="ECO:0007669"/>
    <property type="project" value="TreeGrafter"/>
</dbReference>
<accession>A0A5M9YZA7</accession>
<dbReference type="GO" id="GO:1904047">
    <property type="term" value="F:S-adenosyl-L-methionine binding"/>
    <property type="evidence" value="ECO:0007669"/>
    <property type="project" value="TreeGrafter"/>
</dbReference>
<gene>
    <name evidence="7" type="ORF">F1C09_09750</name>
</gene>
<dbReference type="Pfam" id="PF02086">
    <property type="entry name" value="MethyltransfD12"/>
    <property type="match status" value="1"/>
</dbReference>
<dbReference type="PANTHER" id="PTHR30481">
    <property type="entry name" value="DNA ADENINE METHYLASE"/>
    <property type="match status" value="1"/>
</dbReference>
<dbReference type="InterPro" id="IPR029063">
    <property type="entry name" value="SAM-dependent_MTases_sf"/>
</dbReference>
<proteinExistence type="inferred from homology"/>
<evidence type="ECO:0000256" key="5">
    <source>
        <dbReference type="ARBA" id="ARBA00022691"/>
    </source>
</evidence>
<sequence>MPTTKSPLRYPGGKTQMSNYIKHLLQINNISGTYIEPFAGGFGVGLELLYSKYIEKVVINDLDPSIYSVWNAILNETDEFINLIYSTPVNILEWETQKRIHQKEKNNPTSIYNAFSSFFLNRTNVSGIINGKLSNLLCK</sequence>
<dbReference type="EC" id="2.1.1.72" evidence="2"/>
<evidence type="ECO:0000313" key="7">
    <source>
        <dbReference type="EMBL" id="KAA8811615.1"/>
    </source>
</evidence>
<keyword evidence="3 7" id="KW-0489">Methyltransferase</keyword>
<dbReference type="GO" id="GO:0009307">
    <property type="term" value="P:DNA restriction-modification system"/>
    <property type="evidence" value="ECO:0007669"/>
    <property type="project" value="InterPro"/>
</dbReference>
<keyword evidence="4" id="KW-0808">Transferase</keyword>
<dbReference type="Gene3D" id="1.10.1020.10">
    <property type="entry name" value="Adenine-specific Methyltransferase, Domain 2"/>
    <property type="match status" value="1"/>
</dbReference>
<evidence type="ECO:0000256" key="4">
    <source>
        <dbReference type="ARBA" id="ARBA00022679"/>
    </source>
</evidence>
<comment type="caution">
    <text evidence="7">The sequence shown here is derived from an EMBL/GenBank/DDBJ whole genome shotgun (WGS) entry which is preliminary data.</text>
</comment>
<evidence type="ECO:0000313" key="8">
    <source>
        <dbReference type="Proteomes" id="UP000324504"/>
    </source>
</evidence>
<dbReference type="EMBL" id="VUAV01000098">
    <property type="protein sequence ID" value="KAA8811615.1"/>
    <property type="molecule type" value="Genomic_DNA"/>
</dbReference>
<evidence type="ECO:0000256" key="6">
    <source>
        <dbReference type="ARBA" id="ARBA00047942"/>
    </source>
</evidence>